<gene>
    <name evidence="4" type="ORF">IO89_01110</name>
</gene>
<dbReference type="InterPro" id="IPR029044">
    <property type="entry name" value="Nucleotide-diphossugar_trans"/>
</dbReference>
<dbReference type="RefSeq" id="WP_034972966.1">
    <property type="nucleotide sequence ID" value="NZ_FOFI01000002.1"/>
</dbReference>
<reference evidence="4 5" key="1">
    <citation type="submission" date="2014-07" db="EMBL/GenBank/DDBJ databases">
        <title>Epilithonimonas lactis LMG 22401 Genome.</title>
        <authorList>
            <person name="Pipes S.E."/>
            <person name="Stropko S.J."/>
        </authorList>
    </citation>
    <scope>NUCLEOTIDE SEQUENCE [LARGE SCALE GENOMIC DNA]</scope>
    <source>
        <strain evidence="4 5">LMG 24401</strain>
    </source>
</reference>
<dbReference type="InterPro" id="IPR001173">
    <property type="entry name" value="Glyco_trans_2-like"/>
</dbReference>
<dbReference type="Pfam" id="PF00535">
    <property type="entry name" value="Glycos_transf_2"/>
    <property type="match status" value="1"/>
</dbReference>
<dbReference type="PANTHER" id="PTHR22916:SF51">
    <property type="entry name" value="GLYCOSYLTRANSFERASE EPSH-RELATED"/>
    <property type="match status" value="1"/>
</dbReference>
<evidence type="ECO:0000256" key="2">
    <source>
        <dbReference type="ARBA" id="ARBA00022679"/>
    </source>
</evidence>
<dbReference type="CDD" id="cd00761">
    <property type="entry name" value="Glyco_tranf_GTA_type"/>
    <property type="match status" value="1"/>
</dbReference>
<dbReference type="STRING" id="421072.SAMN04488097_1177"/>
<dbReference type="GO" id="GO:0016758">
    <property type="term" value="F:hexosyltransferase activity"/>
    <property type="evidence" value="ECO:0007669"/>
    <property type="project" value="UniProtKB-ARBA"/>
</dbReference>
<dbReference type="AlphaFoldDB" id="A0A085BL80"/>
<dbReference type="PANTHER" id="PTHR22916">
    <property type="entry name" value="GLYCOSYLTRANSFERASE"/>
    <property type="match status" value="1"/>
</dbReference>
<organism evidence="4 5">
    <name type="scientific">Epilithonimonas lactis</name>
    <dbReference type="NCBI Taxonomy" id="421072"/>
    <lineage>
        <taxon>Bacteria</taxon>
        <taxon>Pseudomonadati</taxon>
        <taxon>Bacteroidota</taxon>
        <taxon>Flavobacteriia</taxon>
        <taxon>Flavobacteriales</taxon>
        <taxon>Weeksellaceae</taxon>
        <taxon>Chryseobacterium group</taxon>
        <taxon>Epilithonimonas</taxon>
    </lineage>
</organism>
<evidence type="ECO:0000313" key="5">
    <source>
        <dbReference type="Proteomes" id="UP000028623"/>
    </source>
</evidence>
<evidence type="ECO:0000313" key="4">
    <source>
        <dbReference type="EMBL" id="KFC23225.1"/>
    </source>
</evidence>
<dbReference type="SUPFAM" id="SSF53448">
    <property type="entry name" value="Nucleotide-diphospho-sugar transferases"/>
    <property type="match status" value="1"/>
</dbReference>
<evidence type="ECO:0000259" key="3">
    <source>
        <dbReference type="Pfam" id="PF00535"/>
    </source>
</evidence>
<feature type="domain" description="Glycosyltransferase 2-like" evidence="3">
    <location>
        <begin position="7"/>
        <end position="146"/>
    </location>
</feature>
<protein>
    <recommendedName>
        <fullName evidence="3">Glycosyltransferase 2-like domain-containing protein</fullName>
    </recommendedName>
</protein>
<proteinExistence type="predicted"/>
<keyword evidence="1" id="KW-0328">Glycosyltransferase</keyword>
<keyword evidence="5" id="KW-1185">Reference proteome</keyword>
<keyword evidence="2" id="KW-0808">Transferase</keyword>
<comment type="caution">
    <text evidence="4">The sequence shown here is derived from an EMBL/GenBank/DDBJ whole genome shotgun (WGS) entry which is preliminary data.</text>
</comment>
<dbReference type="OrthoDB" id="396512at2"/>
<dbReference type="eggNOG" id="COG0463">
    <property type="taxonomic scope" value="Bacteria"/>
</dbReference>
<evidence type="ECO:0000256" key="1">
    <source>
        <dbReference type="ARBA" id="ARBA00022676"/>
    </source>
</evidence>
<dbReference type="Proteomes" id="UP000028623">
    <property type="component" value="Unassembled WGS sequence"/>
</dbReference>
<name>A0A085BL80_9FLAO</name>
<dbReference type="Gene3D" id="3.90.550.10">
    <property type="entry name" value="Spore Coat Polysaccharide Biosynthesis Protein SpsA, Chain A"/>
    <property type="match status" value="1"/>
</dbReference>
<accession>A0A085BL80</accession>
<sequence>MGNNYFSIIIPIYKVENFLEKCINSVLHQTFLKYELILVNDGSPDKCGVIADNFAKKDHRIIVIHKSNGGSSEARNFGLMKATGKYVLFLDSDDFWDDIDALQKLHIALEKKNSDILIFGCKDFDAQRKEFVSKKTEFDLSIFQKNKKEIVEYLLKNNMFPGAAWILTVKKSILTNNNIQFRIGVKAEDIEWLISIFIYAQKIDATNEFFYVYLKNRQNSITATPDSKSILGILHAIDSWKLKLKSEKSPLLSFLQYQYFIAIMILNNKNLENRKLIFSELKKHKDLLNISYSYTTKAKLLASFIRFFGLLKSSKILAYVYKKQKAN</sequence>
<dbReference type="EMBL" id="JPLY01000001">
    <property type="protein sequence ID" value="KFC23225.1"/>
    <property type="molecule type" value="Genomic_DNA"/>
</dbReference>